<reference evidence="1 2" key="1">
    <citation type="journal article" date="2025" name="Anaerobe">
        <title>Description of Anaerococcus kampingiae sp. nov., Anaerococcus groningensis sp. nov., Anaerococcus martiniensis sp. nov., and Anaerococcus cruorum sp. nov., isolated from human clinical specimens.</title>
        <authorList>
            <person name="Boiten K.E."/>
            <person name="Meijer J."/>
            <person name="van Wezel E.M."/>
            <person name="Veloo A.C.M."/>
        </authorList>
    </citation>
    <scope>NUCLEOTIDE SEQUENCE [LARGE SCALE GENOMIC DNA]</scope>
    <source>
        <strain evidence="1 2">ENR0874</strain>
    </source>
</reference>
<sequence length="40" mass="4808">MEFDRYSFNEFIRENFSFDGATHRIINNIVEYGIKNFADS</sequence>
<evidence type="ECO:0000313" key="1">
    <source>
        <dbReference type="EMBL" id="MFO3667419.1"/>
    </source>
</evidence>
<name>A0ABW9MDZ4_9FIRM</name>
<gene>
    <name evidence="1" type="ORF">ACCQ42_06510</name>
</gene>
<protein>
    <submittedName>
        <fullName evidence="1">Uncharacterized protein</fullName>
    </submittedName>
</protein>
<dbReference type="EMBL" id="JBGMEF010000021">
    <property type="protein sequence ID" value="MFO3667419.1"/>
    <property type="molecule type" value="Genomic_DNA"/>
</dbReference>
<organism evidence="1 2">
    <name type="scientific">Anaerococcus kampingae</name>
    <dbReference type="NCBI Taxonomy" id="3115614"/>
    <lineage>
        <taxon>Bacteria</taxon>
        <taxon>Bacillati</taxon>
        <taxon>Bacillota</taxon>
        <taxon>Tissierellia</taxon>
        <taxon>Tissierellales</taxon>
        <taxon>Peptoniphilaceae</taxon>
        <taxon>Anaerococcus</taxon>
    </lineage>
</organism>
<evidence type="ECO:0000313" key="2">
    <source>
        <dbReference type="Proteomes" id="UP001637994"/>
    </source>
</evidence>
<dbReference type="Proteomes" id="UP001637994">
    <property type="component" value="Unassembled WGS sequence"/>
</dbReference>
<keyword evidence="2" id="KW-1185">Reference proteome</keyword>
<accession>A0ABW9MDZ4</accession>
<proteinExistence type="predicted"/>
<comment type="caution">
    <text evidence="1">The sequence shown here is derived from an EMBL/GenBank/DDBJ whole genome shotgun (WGS) entry which is preliminary data.</text>
</comment>
<dbReference type="RefSeq" id="WP_275077058.1">
    <property type="nucleotide sequence ID" value="NZ_JBGMEF010000021.1"/>
</dbReference>